<evidence type="ECO:0000313" key="1">
    <source>
        <dbReference type="EMBL" id="OWK35165.1"/>
    </source>
</evidence>
<dbReference type="AlphaFoldDB" id="A0A225DFJ5"/>
<reference evidence="2" key="1">
    <citation type="submission" date="2017-06" db="EMBL/GenBank/DDBJ databases">
        <title>Genome analysis of Fimbriiglobus ruber SP5, the first member of the order Planctomycetales with confirmed chitinolytic capability.</title>
        <authorList>
            <person name="Ravin N.V."/>
            <person name="Rakitin A.L."/>
            <person name="Ivanova A.A."/>
            <person name="Beletsky A.V."/>
            <person name="Kulichevskaya I.S."/>
            <person name="Mardanov A.V."/>
            <person name="Dedysh S.N."/>
        </authorList>
    </citation>
    <scope>NUCLEOTIDE SEQUENCE [LARGE SCALE GENOMIC DNA]</scope>
    <source>
        <strain evidence="2">SP5</strain>
    </source>
</reference>
<name>A0A225DFJ5_9BACT</name>
<dbReference type="EMBL" id="NIDE01000019">
    <property type="protein sequence ID" value="OWK35165.1"/>
    <property type="molecule type" value="Genomic_DNA"/>
</dbReference>
<accession>A0A225DFJ5</accession>
<evidence type="ECO:0000313" key="2">
    <source>
        <dbReference type="Proteomes" id="UP000214646"/>
    </source>
</evidence>
<comment type="caution">
    <text evidence="1">The sequence shown here is derived from an EMBL/GenBank/DDBJ whole genome shotgun (WGS) entry which is preliminary data.</text>
</comment>
<organism evidence="1 2">
    <name type="scientific">Fimbriiglobus ruber</name>
    <dbReference type="NCBI Taxonomy" id="1908690"/>
    <lineage>
        <taxon>Bacteria</taxon>
        <taxon>Pseudomonadati</taxon>
        <taxon>Planctomycetota</taxon>
        <taxon>Planctomycetia</taxon>
        <taxon>Gemmatales</taxon>
        <taxon>Gemmataceae</taxon>
        <taxon>Fimbriiglobus</taxon>
    </lineage>
</organism>
<sequence length="45" mass="5064">MRAEAKNGVLTAEECRMGVESVEALERMLDERHAESLRQGGHNHD</sequence>
<dbReference type="Proteomes" id="UP000214646">
    <property type="component" value="Unassembled WGS sequence"/>
</dbReference>
<keyword evidence="2" id="KW-1185">Reference proteome</keyword>
<protein>
    <submittedName>
        <fullName evidence="1">Uncharacterized protein</fullName>
    </submittedName>
</protein>
<proteinExistence type="predicted"/>
<gene>
    <name evidence="1" type="ORF">FRUB_10007</name>
</gene>